<organism evidence="1 2">
    <name type="scientific">Mikania micrantha</name>
    <name type="common">bitter vine</name>
    <dbReference type="NCBI Taxonomy" id="192012"/>
    <lineage>
        <taxon>Eukaryota</taxon>
        <taxon>Viridiplantae</taxon>
        <taxon>Streptophyta</taxon>
        <taxon>Embryophyta</taxon>
        <taxon>Tracheophyta</taxon>
        <taxon>Spermatophyta</taxon>
        <taxon>Magnoliopsida</taxon>
        <taxon>eudicotyledons</taxon>
        <taxon>Gunneridae</taxon>
        <taxon>Pentapetalae</taxon>
        <taxon>asterids</taxon>
        <taxon>campanulids</taxon>
        <taxon>Asterales</taxon>
        <taxon>Asteraceae</taxon>
        <taxon>Asteroideae</taxon>
        <taxon>Heliantheae alliance</taxon>
        <taxon>Eupatorieae</taxon>
        <taxon>Mikania</taxon>
    </lineage>
</organism>
<gene>
    <name evidence="1" type="ORF">E3N88_07492</name>
</gene>
<sequence>MISFPKILSPHFYRLLSTAFPQITAPHRTSDQAIKSHRFIRDSEELQVDIHCNYIILIMDYWFGIGMDWDGTGSLYGLVAKRSQGHMVMIYRNSGGTVLLERHRNRSASGLVRKWGGGAQVRDMAAGWVPAETEKMG</sequence>
<dbReference type="EMBL" id="SZYD01000003">
    <property type="protein sequence ID" value="KAD6796596.1"/>
    <property type="molecule type" value="Genomic_DNA"/>
</dbReference>
<dbReference type="AlphaFoldDB" id="A0A5N6PT38"/>
<accession>A0A5N6PT38</accession>
<comment type="caution">
    <text evidence="1">The sequence shown here is derived from an EMBL/GenBank/DDBJ whole genome shotgun (WGS) entry which is preliminary data.</text>
</comment>
<evidence type="ECO:0000313" key="1">
    <source>
        <dbReference type="EMBL" id="KAD6796596.1"/>
    </source>
</evidence>
<keyword evidence="2" id="KW-1185">Reference proteome</keyword>
<reference evidence="1 2" key="1">
    <citation type="submission" date="2019-05" db="EMBL/GenBank/DDBJ databases">
        <title>Mikania micrantha, genome provides insights into the molecular mechanism of rapid growth.</title>
        <authorList>
            <person name="Liu B."/>
        </authorList>
    </citation>
    <scope>NUCLEOTIDE SEQUENCE [LARGE SCALE GENOMIC DNA]</scope>
    <source>
        <strain evidence="1">NLD-2019</strain>
        <tissue evidence="1">Leaf</tissue>
    </source>
</reference>
<proteinExistence type="predicted"/>
<protein>
    <submittedName>
        <fullName evidence="1">Uncharacterized protein</fullName>
    </submittedName>
</protein>
<dbReference type="Proteomes" id="UP000326396">
    <property type="component" value="Linkage Group LG11"/>
</dbReference>
<name>A0A5N6PT38_9ASTR</name>
<evidence type="ECO:0000313" key="2">
    <source>
        <dbReference type="Proteomes" id="UP000326396"/>
    </source>
</evidence>